<dbReference type="Proteomes" id="UP000541558">
    <property type="component" value="Unassembled WGS sequence"/>
</dbReference>
<organism evidence="1 2">
    <name type="scientific">Ephemerocybe angulata</name>
    <dbReference type="NCBI Taxonomy" id="980116"/>
    <lineage>
        <taxon>Eukaryota</taxon>
        <taxon>Fungi</taxon>
        <taxon>Dikarya</taxon>
        <taxon>Basidiomycota</taxon>
        <taxon>Agaricomycotina</taxon>
        <taxon>Agaricomycetes</taxon>
        <taxon>Agaricomycetidae</taxon>
        <taxon>Agaricales</taxon>
        <taxon>Agaricineae</taxon>
        <taxon>Psathyrellaceae</taxon>
        <taxon>Ephemerocybe</taxon>
    </lineage>
</organism>
<proteinExistence type="predicted"/>
<name>A0A8H5F739_9AGAR</name>
<evidence type="ECO:0008006" key="3">
    <source>
        <dbReference type="Google" id="ProtNLM"/>
    </source>
</evidence>
<keyword evidence="2" id="KW-1185">Reference proteome</keyword>
<reference evidence="1 2" key="1">
    <citation type="journal article" date="2020" name="ISME J.">
        <title>Uncovering the hidden diversity of litter-decomposition mechanisms in mushroom-forming fungi.</title>
        <authorList>
            <person name="Floudas D."/>
            <person name="Bentzer J."/>
            <person name="Ahren D."/>
            <person name="Johansson T."/>
            <person name="Persson P."/>
            <person name="Tunlid A."/>
        </authorList>
    </citation>
    <scope>NUCLEOTIDE SEQUENCE [LARGE SCALE GENOMIC DNA]</scope>
    <source>
        <strain evidence="1 2">CBS 175.51</strain>
    </source>
</reference>
<dbReference type="OrthoDB" id="3253907at2759"/>
<protein>
    <recommendedName>
        <fullName evidence="3">Reverse transcriptase zinc-binding domain-containing protein</fullName>
    </recommendedName>
</protein>
<gene>
    <name evidence="1" type="ORF">D9611_000917</name>
</gene>
<evidence type="ECO:0000313" key="1">
    <source>
        <dbReference type="EMBL" id="KAF5325977.1"/>
    </source>
</evidence>
<dbReference type="EMBL" id="JAACJK010000163">
    <property type="protein sequence ID" value="KAF5325977.1"/>
    <property type="molecule type" value="Genomic_DNA"/>
</dbReference>
<comment type="caution">
    <text evidence="1">The sequence shown here is derived from an EMBL/GenBank/DDBJ whole genome shotgun (WGS) entry which is preliminary data.</text>
</comment>
<accession>A0A8H5F739</accession>
<sequence length="510" mass="58077">MRHKKAEEYLSILGDKWTPGNDQVDLDALESDFKLIRETWGLSADSESLFEPRVLSYRTLANGFRILNHRVAAWWDFWHLDIPRPNLQNRQWKQLYIETRVVRHPHAAPTASFGVTRHPELHHTVQGRLPTILRQTQHNAMALAILRTLDSVPETENIKISLESQHIVDLLTSKLERYENSNWVDHDCDTTFMQSLVSVLRRPRAKANAVQAQTHPPPEDEHFIDTNGSHLIVGAQLASLSQSQIYKILLHEKARGTKTRAPTRTHLDLAKEAAGARTGSRPTDEELWRSTCSRQIAHKKIRAFLWRTMHDTLPCGHVWPNDPHPERALCPTCAVRETPDHILTECPDNGQKEIWKLARDLLAQKGIEMADPITLGDILSCGLPSSGAADAGKNRLFTIVMSELAWLIWTRRCKWVIEDEGSEEKRVSSPEANNLWHARMNSKLTFDLLATNIRKYKKKAFDKTLVHDTWTGVVEPEPELAPSLSASRNTGVLQYEFANNFLLVQLIVVG</sequence>
<evidence type="ECO:0000313" key="2">
    <source>
        <dbReference type="Proteomes" id="UP000541558"/>
    </source>
</evidence>
<dbReference type="AlphaFoldDB" id="A0A8H5F739"/>
<dbReference type="Gene3D" id="3.30.420.10">
    <property type="entry name" value="Ribonuclease H-like superfamily/Ribonuclease H"/>
    <property type="match status" value="1"/>
</dbReference>
<dbReference type="GO" id="GO:0003676">
    <property type="term" value="F:nucleic acid binding"/>
    <property type="evidence" value="ECO:0007669"/>
    <property type="project" value="InterPro"/>
</dbReference>
<dbReference type="InterPro" id="IPR036397">
    <property type="entry name" value="RNaseH_sf"/>
</dbReference>